<protein>
    <submittedName>
        <fullName evidence="2">Nuclear transport factor 2 family protein</fullName>
    </submittedName>
</protein>
<feature type="domain" description="SnoaL-like" evidence="1">
    <location>
        <begin position="429"/>
        <end position="547"/>
    </location>
</feature>
<keyword evidence="3" id="KW-1185">Reference proteome</keyword>
<dbReference type="InterPro" id="IPR037401">
    <property type="entry name" value="SnoaL-like"/>
</dbReference>
<organism evidence="2 3">
    <name type="scientific">Sphingomonas canadensis</name>
    <dbReference type="NCBI Taxonomy" id="1219257"/>
    <lineage>
        <taxon>Bacteria</taxon>
        <taxon>Pseudomonadati</taxon>
        <taxon>Pseudomonadota</taxon>
        <taxon>Alphaproteobacteria</taxon>
        <taxon>Sphingomonadales</taxon>
        <taxon>Sphingomonadaceae</taxon>
        <taxon>Sphingomonas</taxon>
    </lineage>
</organism>
<dbReference type="Gene3D" id="3.10.450.50">
    <property type="match status" value="3"/>
</dbReference>
<accession>A0ABW3H3A8</accession>
<dbReference type="SUPFAM" id="SSF54427">
    <property type="entry name" value="NTF2-like"/>
    <property type="match status" value="3"/>
</dbReference>
<feature type="domain" description="SnoaL-like" evidence="1">
    <location>
        <begin position="237"/>
        <end position="358"/>
    </location>
</feature>
<evidence type="ECO:0000313" key="3">
    <source>
        <dbReference type="Proteomes" id="UP001596977"/>
    </source>
</evidence>
<comment type="caution">
    <text evidence="2">The sequence shown here is derived from an EMBL/GenBank/DDBJ whole genome shotgun (WGS) entry which is preliminary data.</text>
</comment>
<dbReference type="InterPro" id="IPR032710">
    <property type="entry name" value="NTF2-like_dom_sf"/>
</dbReference>
<name>A0ABW3H3A8_9SPHN</name>
<dbReference type="EMBL" id="JBHTJG010000002">
    <property type="protein sequence ID" value="MFD0945913.1"/>
    <property type="molecule type" value="Genomic_DNA"/>
</dbReference>
<sequence length="627" mass="67764">MNRRTLLLAGTAALVAGPGAVLRAAEPAPSPPSAAELAALEGRAAGIRAVREVKRLQHAWAQFAEAGQWAEMAALVAEDAELSVPPAVVKGRAAIHAWIVETMGGGAKHLAPGRLNVRLFLSPVITLAPDCRSAKGRWHEVAMTGEHGARADWAGGIHENDYVVEDGAWKIKALRYHPQFAGPYQPGWRNVAAEVPLVPYHYTPDGAGTPIPAGIAAAVQGSASRRLARLAGDAEVLAAATHVQNLQAAYGFYTDRKLWDDVADLFAPDGVLEDGGAVMRGRAAIRASLGASGLAEGELNDRPQLVPVVTVAADGRSARVRGIEIGQTGQHRGKSFWSVAIYDNRFEKRDGVWRIAAMKRTPRMRADYAAGWAKDLPELPGSAAYPAAAGPRAALAPRLAPPAKPARAPDWNAIRRDLDFAEAFDGAENVSNAYGYYIDEYRWDDTADLFAADGWKELSYIGTYVGRERVRGSLFSRYGNKGRSPGFLAIHQKTQPFVSISEDGARVNIRLRLFQFNSQRDGDGSYISGIYENQVTRENGVWRIHGMDLDYVWLASYTGGWAAIEPGSSRRFAPTPEAVAKYPPDAPLRGVQFAPFPEIAPMGFHFRNPVSGRAPALLLGWSDGRRS</sequence>
<feature type="domain" description="SnoaL-like" evidence="1">
    <location>
        <begin position="48"/>
        <end position="175"/>
    </location>
</feature>
<reference evidence="3" key="1">
    <citation type="journal article" date="2019" name="Int. J. Syst. Evol. Microbiol.">
        <title>The Global Catalogue of Microorganisms (GCM) 10K type strain sequencing project: providing services to taxonomists for standard genome sequencing and annotation.</title>
        <authorList>
            <consortium name="The Broad Institute Genomics Platform"/>
            <consortium name="The Broad Institute Genome Sequencing Center for Infectious Disease"/>
            <person name="Wu L."/>
            <person name="Ma J."/>
        </authorList>
    </citation>
    <scope>NUCLEOTIDE SEQUENCE [LARGE SCALE GENOMIC DNA]</scope>
    <source>
        <strain evidence="3">CCUG 62982</strain>
    </source>
</reference>
<proteinExistence type="predicted"/>
<dbReference type="RefSeq" id="WP_264943285.1">
    <property type="nucleotide sequence ID" value="NZ_JAPDRA010000002.1"/>
</dbReference>
<evidence type="ECO:0000313" key="2">
    <source>
        <dbReference type="EMBL" id="MFD0945913.1"/>
    </source>
</evidence>
<dbReference type="Proteomes" id="UP001596977">
    <property type="component" value="Unassembled WGS sequence"/>
</dbReference>
<dbReference type="Pfam" id="PF13577">
    <property type="entry name" value="SnoaL_4"/>
    <property type="match status" value="3"/>
</dbReference>
<gene>
    <name evidence="2" type="ORF">ACFQ1E_06140</name>
</gene>
<evidence type="ECO:0000259" key="1">
    <source>
        <dbReference type="Pfam" id="PF13577"/>
    </source>
</evidence>